<sequence>LRAGIAWDEKRLQYSVREPFPGRTSGTSLVFGAVDNTMTLQLESQMPENGVIFLTG</sequence>
<accession>A0A0D8L7E6</accession>
<dbReference type="Proteomes" id="UP000032582">
    <property type="component" value="Unassembled WGS sequence"/>
</dbReference>
<feature type="non-terminal residue" evidence="1">
    <location>
        <position position="1"/>
    </location>
</feature>
<reference evidence="1 2" key="1">
    <citation type="submission" date="2015-02" db="EMBL/GenBank/DDBJ databases">
        <title>Whole genome shotgun sequencing of cultured foodborne pathogen.</title>
        <authorList>
            <person name="Timme R."/>
            <person name="Allard M.W."/>
            <person name="Strain E."/>
            <person name="Evans P.S."/>
            <person name="Brown E."/>
        </authorList>
    </citation>
    <scope>NUCLEOTIDE SEQUENCE [LARGE SCALE GENOMIC DNA]</scope>
    <source>
        <strain evidence="1 2">GCSL-TSO-24</strain>
    </source>
</reference>
<keyword evidence="1" id="KW-0808">Transferase</keyword>
<organism evidence="1 2">
    <name type="scientific">Morganella morganii</name>
    <name type="common">Proteus morganii</name>
    <dbReference type="NCBI Taxonomy" id="582"/>
    <lineage>
        <taxon>Bacteria</taxon>
        <taxon>Pseudomonadati</taxon>
        <taxon>Pseudomonadota</taxon>
        <taxon>Gammaproteobacteria</taxon>
        <taxon>Enterobacterales</taxon>
        <taxon>Morganellaceae</taxon>
        <taxon>Morganella</taxon>
    </lineage>
</organism>
<dbReference type="PATRIC" id="fig|582.24.peg.5470"/>
<protein>
    <submittedName>
        <fullName evidence="1">Sugar kinase</fullName>
    </submittedName>
</protein>
<dbReference type="GO" id="GO:0016301">
    <property type="term" value="F:kinase activity"/>
    <property type="evidence" value="ECO:0007669"/>
    <property type="project" value="UniProtKB-KW"/>
</dbReference>
<gene>
    <name evidence="1" type="ORF">UA45_17085</name>
</gene>
<proteinExistence type="predicted"/>
<keyword evidence="1" id="KW-0418">Kinase</keyword>
<evidence type="ECO:0000313" key="1">
    <source>
        <dbReference type="EMBL" id="KJF76713.1"/>
    </source>
</evidence>
<name>A0A0D8L7E6_MORMO</name>
<comment type="caution">
    <text evidence="1">The sequence shown here is derived from an EMBL/GenBank/DDBJ whole genome shotgun (WGS) entry which is preliminary data.</text>
</comment>
<dbReference type="EMBL" id="JZSH01000266">
    <property type="protein sequence ID" value="KJF76713.1"/>
    <property type="molecule type" value="Genomic_DNA"/>
</dbReference>
<dbReference type="AlphaFoldDB" id="A0A0D8L7E6"/>
<evidence type="ECO:0000313" key="2">
    <source>
        <dbReference type="Proteomes" id="UP000032582"/>
    </source>
</evidence>